<reference evidence="2" key="1">
    <citation type="submission" date="2003-08" db="EMBL/GenBank/DDBJ databases">
        <authorList>
            <person name="Birren B."/>
            <person name="Nusbaum C."/>
            <person name="Abebe A."/>
            <person name="Abouelleil A."/>
            <person name="Adekoya E."/>
            <person name="Ait-zahra M."/>
            <person name="Allen N."/>
            <person name="Allen T."/>
            <person name="An P."/>
            <person name="Anderson M."/>
            <person name="Anderson S."/>
            <person name="Arachchi H."/>
            <person name="Armbruster J."/>
            <person name="Bachantsang P."/>
            <person name="Baldwin J."/>
            <person name="Barry A."/>
            <person name="Bayul T."/>
            <person name="Blitshsteyn B."/>
            <person name="Bloom T."/>
            <person name="Blye J."/>
            <person name="Boguslavskiy L."/>
            <person name="Borowsky M."/>
            <person name="Boukhgalter B."/>
            <person name="Brunache A."/>
            <person name="Butler J."/>
            <person name="Calixte N."/>
            <person name="Calvo S."/>
            <person name="Camarata J."/>
            <person name="Campo K."/>
            <person name="Chang J."/>
            <person name="Cheshatsang Y."/>
            <person name="Citroen M."/>
            <person name="Collymore A."/>
            <person name="Considine T."/>
            <person name="Cook A."/>
            <person name="Cooke P."/>
            <person name="Corum B."/>
            <person name="Cuomo C."/>
            <person name="David R."/>
            <person name="Dawoe T."/>
            <person name="Degray S."/>
            <person name="Dodge S."/>
            <person name="Dooley K."/>
            <person name="Dorje P."/>
            <person name="Dorjee K."/>
            <person name="Dorris L."/>
            <person name="Duffey N."/>
            <person name="Dupes A."/>
            <person name="Elkins T."/>
            <person name="Engels R."/>
            <person name="Erickson J."/>
            <person name="Farina A."/>
            <person name="Faro S."/>
            <person name="Ferreira P."/>
            <person name="Fischer H."/>
            <person name="Fitzgerald M."/>
            <person name="Foley K."/>
            <person name="Gage D."/>
            <person name="Galagan J."/>
            <person name="Gearin G."/>
            <person name="Gnerre S."/>
            <person name="Gnirke A."/>
            <person name="Goyette A."/>
            <person name="Graham J."/>
            <person name="Grandbois E."/>
            <person name="Gyaltsen K."/>
            <person name="Hafez N."/>
            <person name="Hagopian D."/>
            <person name="Hagos B."/>
            <person name="Hall J."/>
            <person name="Hatcher B."/>
            <person name="Heller A."/>
            <person name="Higgins H."/>
            <person name="Honan T."/>
            <person name="Horn A."/>
            <person name="Houde N."/>
            <person name="Hughes L."/>
            <person name="Hulme W."/>
            <person name="Husby E."/>
            <person name="Iliev I."/>
            <person name="Jaffe D."/>
            <person name="Jones C."/>
            <person name="Kamal M."/>
            <person name="Kamat A."/>
            <person name="Kamvysselis M."/>
            <person name="Karlsson E."/>
            <person name="Kells C."/>
            <person name="Kieu A."/>
            <person name="Kisner P."/>
            <person name="Kodira C."/>
            <person name="Kulbokas E."/>
            <person name="Labutti K."/>
            <person name="Lama D."/>
            <person name="Landers T."/>
            <person name="Leger J."/>
            <person name="Levine S."/>
            <person name="Lewis D."/>
            <person name="Lewis T."/>
            <person name="Lindblad-toh K."/>
            <person name="Liu X."/>
            <person name="Lokyitsang T."/>
            <person name="Lokyitsang Y."/>
            <person name="Lucien O."/>
            <person name="Lui A."/>
            <person name="Ma L.J."/>
            <person name="Mabbitt R."/>
            <person name="Macdonald J."/>
            <person name="Maclean C."/>
            <person name="Major J."/>
            <person name="Manning J."/>
            <person name="Marabella R."/>
            <person name="Maru K."/>
            <person name="Matthews C."/>
            <person name="Mauceli E."/>
            <person name="Mccarthy M."/>
            <person name="Mcdonough S."/>
            <person name="Mcghee T."/>
            <person name="Meldrim J."/>
            <person name="Meneus L."/>
            <person name="Mesirov J."/>
            <person name="Mihalev A."/>
            <person name="Mihova T."/>
            <person name="Mikkelsen T."/>
            <person name="Mlenga V."/>
            <person name="Moru K."/>
            <person name="Mozes J."/>
            <person name="Mulrain L."/>
            <person name="Munson G."/>
            <person name="Naylor J."/>
            <person name="Newes C."/>
            <person name="Nguyen C."/>
            <person name="Nguyen N."/>
            <person name="Nguyen T."/>
            <person name="Nicol R."/>
            <person name="Nielsen C."/>
            <person name="Nizzari M."/>
            <person name="Norbu C."/>
            <person name="Norbu N."/>
            <person name="O'donnell P."/>
            <person name="Okoawo O."/>
            <person name="O'leary S."/>
            <person name="Omotosho B."/>
            <person name="O'neill K."/>
            <person name="Osman S."/>
            <person name="Parker S."/>
            <person name="Perrin D."/>
            <person name="Phunkhang P."/>
            <person name="Piqani B."/>
            <person name="Purcell S."/>
            <person name="Rachupka T."/>
            <person name="Ramasamy U."/>
            <person name="Rameau R."/>
            <person name="Ray V."/>
            <person name="Raymond C."/>
            <person name="Retta R."/>
            <person name="Richardson S."/>
            <person name="Rise C."/>
            <person name="Rodriguez J."/>
            <person name="Rogers J."/>
            <person name="Rogov P."/>
            <person name="Rutman M."/>
            <person name="Schupbach R."/>
            <person name="Seaman C."/>
            <person name="Settipalli S."/>
            <person name="Sharpe T."/>
            <person name="Sheridan J."/>
            <person name="Sherpa N."/>
            <person name="Shi J."/>
            <person name="Smirnov S."/>
            <person name="Smith C."/>
            <person name="Sougnez C."/>
            <person name="Spencer B."/>
            <person name="Stalker J."/>
            <person name="Stange-thomann N."/>
            <person name="Stavropoulos S."/>
            <person name="Stetson K."/>
            <person name="Stone C."/>
            <person name="Stone S."/>
            <person name="Stubbs M."/>
            <person name="Talamas J."/>
            <person name="Tchuinga P."/>
            <person name="Tenzing P."/>
            <person name="Tesfaye S."/>
            <person name="Theodore J."/>
            <person name="Thoulutsang Y."/>
            <person name="Topham K."/>
            <person name="Towey S."/>
            <person name="Tsamla T."/>
            <person name="Tsomo N."/>
            <person name="Vallee D."/>
            <person name="Vassiliev H."/>
            <person name="Venkataraman V."/>
            <person name="Vinson J."/>
            <person name="Vo A."/>
            <person name="Wade C."/>
            <person name="Wang S."/>
            <person name="Wangchuk T."/>
            <person name="Wangdi T."/>
            <person name="Whittaker C."/>
            <person name="Wilkinson J."/>
            <person name="Wu Y."/>
            <person name="Wyman D."/>
            <person name="Yadav S."/>
            <person name="Yang S."/>
            <person name="Yang X."/>
            <person name="Yeager S."/>
            <person name="Yee E."/>
            <person name="Young G."/>
            <person name="Zainoun J."/>
            <person name="Zembeck L."/>
            <person name="Zimmer A."/>
            <person name="Zody M."/>
            <person name="Lander E."/>
        </authorList>
    </citation>
    <scope>NUCLEOTIDE SEQUENCE [LARGE SCALE GENOMIC DNA]</scope>
</reference>
<dbReference type="SUPFAM" id="SSF52833">
    <property type="entry name" value="Thioredoxin-like"/>
    <property type="match status" value="1"/>
</dbReference>
<dbReference type="GO" id="GO:0003756">
    <property type="term" value="F:protein disulfide isomerase activity"/>
    <property type="evidence" value="ECO:0007669"/>
    <property type="project" value="TreeGrafter"/>
</dbReference>
<reference evidence="1" key="3">
    <citation type="submission" date="2025-09" db="UniProtKB">
        <authorList>
            <consortium name="Ensembl"/>
        </authorList>
    </citation>
    <scope>IDENTIFICATION</scope>
</reference>
<reference evidence="1" key="2">
    <citation type="submission" date="2025-08" db="UniProtKB">
        <authorList>
            <consortium name="Ensembl"/>
        </authorList>
    </citation>
    <scope>IDENTIFICATION</scope>
</reference>
<dbReference type="Proteomes" id="UP000007875">
    <property type="component" value="Unassembled WGS sequence"/>
</dbReference>
<name>H2Z5R6_CIOSA</name>
<dbReference type="PANTHER" id="PTHR45672:SF2">
    <property type="entry name" value="PROTEIN DISULFIDE-ISOMERASE A5"/>
    <property type="match status" value="1"/>
</dbReference>
<dbReference type="GO" id="GO:0005783">
    <property type="term" value="C:endoplasmic reticulum"/>
    <property type="evidence" value="ECO:0007669"/>
    <property type="project" value="TreeGrafter"/>
</dbReference>
<dbReference type="OMA" id="GAVDCHR"/>
<evidence type="ECO:0000313" key="2">
    <source>
        <dbReference type="Proteomes" id="UP000007875"/>
    </source>
</evidence>
<dbReference type="GO" id="GO:0006457">
    <property type="term" value="P:protein folding"/>
    <property type="evidence" value="ECO:0007669"/>
    <property type="project" value="TreeGrafter"/>
</dbReference>
<dbReference type="PANTHER" id="PTHR45672">
    <property type="entry name" value="PROTEIN DISULFIDE-ISOMERASE C17H9.14C-RELATED"/>
    <property type="match status" value="1"/>
</dbReference>
<evidence type="ECO:0008006" key="3">
    <source>
        <dbReference type="Google" id="ProtNLM"/>
    </source>
</evidence>
<dbReference type="STRING" id="51511.ENSCSAVP00000012928"/>
<dbReference type="Gene3D" id="3.40.30.10">
    <property type="entry name" value="Glutaredoxin"/>
    <property type="match status" value="1"/>
</dbReference>
<accession>H2Z5R6</accession>
<dbReference type="InterPro" id="IPR051063">
    <property type="entry name" value="PDI"/>
</dbReference>
<dbReference type="Ensembl" id="ENSCSAVT00000013077.1">
    <property type="protein sequence ID" value="ENSCSAVP00000012928.1"/>
    <property type="gene ID" value="ENSCSAVG00000007590.1"/>
</dbReference>
<dbReference type="InterPro" id="IPR036249">
    <property type="entry name" value="Thioredoxin-like_sf"/>
</dbReference>
<dbReference type="HOGENOM" id="CLU_150742_0_0_1"/>
<dbReference type="GeneTree" id="ENSGT00660000097082"/>
<evidence type="ECO:0000313" key="1">
    <source>
        <dbReference type="Ensembl" id="ENSCSAVP00000012928.1"/>
    </source>
</evidence>
<dbReference type="AlphaFoldDB" id="H2Z5R6"/>
<proteinExistence type="predicted"/>
<protein>
    <recommendedName>
        <fullName evidence="3">Thioredoxin domain-containing protein</fullName>
    </recommendedName>
</protein>
<dbReference type="InParanoid" id="H2Z5R6"/>
<keyword evidence="2" id="KW-1185">Reference proteome</keyword>
<sequence length="124" mass="14396">MYLLFKFLFPSSPKEELAKKRKPTSWRDITGVDFGLVTHLGNKTYDQFVAEKKHSLVMFHSLYFSRCVVSREQFRIAAQAFSRDDDVGFGAVDCHRQPEQGLVCYHLDVKKFPSYKYYTDGVLA</sequence>
<organism evidence="1 2">
    <name type="scientific">Ciona savignyi</name>
    <name type="common">Pacific transparent sea squirt</name>
    <dbReference type="NCBI Taxonomy" id="51511"/>
    <lineage>
        <taxon>Eukaryota</taxon>
        <taxon>Metazoa</taxon>
        <taxon>Chordata</taxon>
        <taxon>Tunicata</taxon>
        <taxon>Ascidiacea</taxon>
        <taxon>Phlebobranchia</taxon>
        <taxon>Cionidae</taxon>
        <taxon>Ciona</taxon>
    </lineage>
</organism>